<dbReference type="AlphaFoldDB" id="A0A5J4U3D3"/>
<comment type="caution">
    <text evidence="1">The sequence shown here is derived from an EMBL/GenBank/DDBJ whole genome shotgun (WGS) entry which is preliminary data.</text>
</comment>
<accession>A0A5J4U3D3</accession>
<sequence length="74" mass="8504">MDKLDHQINCFERKIPRTILQTYAKALSTFVVDQATTSNLGRTSRKDRQSQDCQTSGTEWLDQLTYTPIIPINT</sequence>
<reference evidence="1 2" key="1">
    <citation type="submission" date="2019-03" db="EMBL/GenBank/DDBJ databases">
        <title>Single cell metagenomics reveals metabolic interactions within the superorganism composed of flagellate Streblomastix strix and complex community of Bacteroidetes bacteria on its surface.</title>
        <authorList>
            <person name="Treitli S.C."/>
            <person name="Kolisko M."/>
            <person name="Husnik F."/>
            <person name="Keeling P."/>
            <person name="Hampl V."/>
        </authorList>
    </citation>
    <scope>NUCLEOTIDE SEQUENCE [LARGE SCALE GENOMIC DNA]</scope>
    <source>
        <strain evidence="1">ST1C</strain>
    </source>
</reference>
<name>A0A5J4U3D3_9EUKA</name>
<protein>
    <submittedName>
        <fullName evidence="1">Uncharacterized protein</fullName>
    </submittedName>
</protein>
<proteinExistence type="predicted"/>
<organism evidence="1 2">
    <name type="scientific">Streblomastix strix</name>
    <dbReference type="NCBI Taxonomy" id="222440"/>
    <lineage>
        <taxon>Eukaryota</taxon>
        <taxon>Metamonada</taxon>
        <taxon>Preaxostyla</taxon>
        <taxon>Oxymonadida</taxon>
        <taxon>Streblomastigidae</taxon>
        <taxon>Streblomastix</taxon>
    </lineage>
</organism>
<evidence type="ECO:0000313" key="1">
    <source>
        <dbReference type="EMBL" id="KAA6364155.1"/>
    </source>
</evidence>
<gene>
    <name evidence="1" type="ORF">EZS28_040320</name>
</gene>
<evidence type="ECO:0000313" key="2">
    <source>
        <dbReference type="Proteomes" id="UP000324800"/>
    </source>
</evidence>
<dbReference type="Proteomes" id="UP000324800">
    <property type="component" value="Unassembled WGS sequence"/>
</dbReference>
<dbReference type="EMBL" id="SNRW01022000">
    <property type="protein sequence ID" value="KAA6364155.1"/>
    <property type="molecule type" value="Genomic_DNA"/>
</dbReference>